<evidence type="ECO:0000259" key="2">
    <source>
        <dbReference type="Pfam" id="PF13976"/>
    </source>
</evidence>
<dbReference type="SUPFAM" id="SSF53098">
    <property type="entry name" value="Ribonuclease H-like"/>
    <property type="match status" value="1"/>
</dbReference>
<evidence type="ECO:0000313" key="4">
    <source>
        <dbReference type="Proteomes" id="UP000323000"/>
    </source>
</evidence>
<sequence length="248" mass="28682">MKEGESVDEYFTRTLTIINKMRIHGGQMNDVAVIEKIIWSMSPKFAYVICSIEESKDIDALSIDELQSPLLIHEQRMAPPTTDEQALKVQFGFSDLQRTNLELDSYEEKIKENQEKIKLNKQLPYLVGNIVENNDQTCLTTKVQDSTWLWHLRYGHLNFNSLRTLHQKNMVTGLPQISGPSDICEDYVVGKQHRDSFPMGKAWRAKQPLQLIHSDLCGPINPASNSSKMYFISFTDDYSRKTWVYFLK</sequence>
<feature type="domain" description="GAG-pre-integrase" evidence="2">
    <location>
        <begin position="133"/>
        <end position="192"/>
    </location>
</feature>
<evidence type="ECO:0000256" key="1">
    <source>
        <dbReference type="SAM" id="Coils"/>
    </source>
</evidence>
<dbReference type="OrthoDB" id="2013098at2759"/>
<dbReference type="InterPro" id="IPR039537">
    <property type="entry name" value="Retrotran_Ty1/copia-like"/>
</dbReference>
<organism evidence="3 4">
    <name type="scientific">Acer yangbiense</name>
    <dbReference type="NCBI Taxonomy" id="1000413"/>
    <lineage>
        <taxon>Eukaryota</taxon>
        <taxon>Viridiplantae</taxon>
        <taxon>Streptophyta</taxon>
        <taxon>Embryophyta</taxon>
        <taxon>Tracheophyta</taxon>
        <taxon>Spermatophyta</taxon>
        <taxon>Magnoliopsida</taxon>
        <taxon>eudicotyledons</taxon>
        <taxon>Gunneridae</taxon>
        <taxon>Pentapetalae</taxon>
        <taxon>rosids</taxon>
        <taxon>malvids</taxon>
        <taxon>Sapindales</taxon>
        <taxon>Sapindaceae</taxon>
        <taxon>Hippocastanoideae</taxon>
        <taxon>Acereae</taxon>
        <taxon>Acer</taxon>
    </lineage>
</organism>
<comment type="caution">
    <text evidence="3">The sequence shown here is derived from an EMBL/GenBank/DDBJ whole genome shotgun (WGS) entry which is preliminary data.</text>
</comment>
<dbReference type="PANTHER" id="PTHR42648">
    <property type="entry name" value="TRANSPOSASE, PUTATIVE-RELATED"/>
    <property type="match status" value="1"/>
</dbReference>
<dbReference type="AlphaFoldDB" id="A0A5C7HS26"/>
<keyword evidence="4" id="KW-1185">Reference proteome</keyword>
<feature type="coiled-coil region" evidence="1">
    <location>
        <begin position="96"/>
        <end position="123"/>
    </location>
</feature>
<proteinExistence type="predicted"/>
<dbReference type="EMBL" id="VAHF01000006">
    <property type="protein sequence ID" value="TXG59628.1"/>
    <property type="molecule type" value="Genomic_DNA"/>
</dbReference>
<keyword evidence="1" id="KW-0175">Coiled coil</keyword>
<dbReference type="Gene3D" id="3.30.420.10">
    <property type="entry name" value="Ribonuclease H-like superfamily/Ribonuclease H"/>
    <property type="match status" value="1"/>
</dbReference>
<evidence type="ECO:0000313" key="3">
    <source>
        <dbReference type="EMBL" id="TXG59628.1"/>
    </source>
</evidence>
<name>A0A5C7HS26_9ROSI</name>
<dbReference type="PANTHER" id="PTHR42648:SF18">
    <property type="entry name" value="RETROTRANSPOSON, UNCLASSIFIED-LIKE PROTEIN"/>
    <property type="match status" value="1"/>
</dbReference>
<protein>
    <recommendedName>
        <fullName evidence="2">GAG-pre-integrase domain-containing protein</fullName>
    </recommendedName>
</protein>
<dbReference type="Pfam" id="PF14223">
    <property type="entry name" value="Retrotran_gag_2"/>
    <property type="match status" value="1"/>
</dbReference>
<accession>A0A5C7HS26</accession>
<reference evidence="4" key="1">
    <citation type="journal article" date="2019" name="Gigascience">
        <title>De novo genome assembly of the endangered Acer yangbiense, a plant species with extremely small populations endemic to Yunnan Province, China.</title>
        <authorList>
            <person name="Yang J."/>
            <person name="Wariss H.M."/>
            <person name="Tao L."/>
            <person name="Zhang R."/>
            <person name="Yun Q."/>
            <person name="Hollingsworth P."/>
            <person name="Dao Z."/>
            <person name="Luo G."/>
            <person name="Guo H."/>
            <person name="Ma Y."/>
            <person name="Sun W."/>
        </authorList>
    </citation>
    <scope>NUCLEOTIDE SEQUENCE [LARGE SCALE GENOMIC DNA]</scope>
    <source>
        <strain evidence="4">cv. Malutang</strain>
    </source>
</reference>
<dbReference type="Proteomes" id="UP000323000">
    <property type="component" value="Chromosome 6"/>
</dbReference>
<dbReference type="GO" id="GO:0003676">
    <property type="term" value="F:nucleic acid binding"/>
    <property type="evidence" value="ECO:0007669"/>
    <property type="project" value="InterPro"/>
</dbReference>
<gene>
    <name evidence="3" type="ORF">EZV62_014201</name>
</gene>
<dbReference type="InterPro" id="IPR025724">
    <property type="entry name" value="GAG-pre-integrase_dom"/>
</dbReference>
<dbReference type="InterPro" id="IPR036397">
    <property type="entry name" value="RNaseH_sf"/>
</dbReference>
<dbReference type="InterPro" id="IPR012337">
    <property type="entry name" value="RNaseH-like_sf"/>
</dbReference>
<dbReference type="Pfam" id="PF13976">
    <property type="entry name" value="gag_pre-integrs"/>
    <property type="match status" value="1"/>
</dbReference>